<name>A0AA38CJ01_TAXCH</name>
<dbReference type="EMBL" id="JAHRHJ020000009">
    <property type="protein sequence ID" value="KAH9301515.1"/>
    <property type="molecule type" value="Genomic_DNA"/>
</dbReference>
<feature type="non-terminal residue" evidence="1">
    <location>
        <position position="1"/>
    </location>
</feature>
<organism evidence="1 2">
    <name type="scientific">Taxus chinensis</name>
    <name type="common">Chinese yew</name>
    <name type="synonym">Taxus wallichiana var. chinensis</name>
    <dbReference type="NCBI Taxonomy" id="29808"/>
    <lineage>
        <taxon>Eukaryota</taxon>
        <taxon>Viridiplantae</taxon>
        <taxon>Streptophyta</taxon>
        <taxon>Embryophyta</taxon>
        <taxon>Tracheophyta</taxon>
        <taxon>Spermatophyta</taxon>
        <taxon>Pinopsida</taxon>
        <taxon>Pinidae</taxon>
        <taxon>Conifers II</taxon>
        <taxon>Cupressales</taxon>
        <taxon>Taxaceae</taxon>
        <taxon>Taxus</taxon>
    </lineage>
</organism>
<evidence type="ECO:0000313" key="1">
    <source>
        <dbReference type="EMBL" id="KAH9301515.1"/>
    </source>
</evidence>
<evidence type="ECO:0000313" key="2">
    <source>
        <dbReference type="Proteomes" id="UP000824469"/>
    </source>
</evidence>
<dbReference type="Proteomes" id="UP000824469">
    <property type="component" value="Unassembled WGS sequence"/>
</dbReference>
<sequence>GKAAMQDSDSSIAEFEWGWKVKTNKCKEVSSPKRTNKQHLFEYLAPHMNFFKDVVSHSQENTVSALV</sequence>
<protein>
    <submittedName>
        <fullName evidence="1">Uncharacterized protein</fullName>
    </submittedName>
</protein>
<accession>A0AA38CJ01</accession>
<reference evidence="1 2" key="1">
    <citation type="journal article" date="2021" name="Nat. Plants">
        <title>The Taxus genome provides insights into paclitaxel biosynthesis.</title>
        <authorList>
            <person name="Xiong X."/>
            <person name="Gou J."/>
            <person name="Liao Q."/>
            <person name="Li Y."/>
            <person name="Zhou Q."/>
            <person name="Bi G."/>
            <person name="Li C."/>
            <person name="Du R."/>
            <person name="Wang X."/>
            <person name="Sun T."/>
            <person name="Guo L."/>
            <person name="Liang H."/>
            <person name="Lu P."/>
            <person name="Wu Y."/>
            <person name="Zhang Z."/>
            <person name="Ro D.K."/>
            <person name="Shang Y."/>
            <person name="Huang S."/>
            <person name="Yan J."/>
        </authorList>
    </citation>
    <scope>NUCLEOTIDE SEQUENCE [LARGE SCALE GENOMIC DNA]</scope>
    <source>
        <strain evidence="1">Ta-2019</strain>
    </source>
</reference>
<comment type="caution">
    <text evidence="1">The sequence shown here is derived from an EMBL/GenBank/DDBJ whole genome shotgun (WGS) entry which is preliminary data.</text>
</comment>
<feature type="non-terminal residue" evidence="1">
    <location>
        <position position="67"/>
    </location>
</feature>
<gene>
    <name evidence="1" type="ORF">KI387_013098</name>
</gene>
<dbReference type="AlphaFoldDB" id="A0AA38CJ01"/>
<proteinExistence type="predicted"/>
<keyword evidence="2" id="KW-1185">Reference proteome</keyword>